<evidence type="ECO:0000256" key="1">
    <source>
        <dbReference type="ARBA" id="ARBA00005254"/>
    </source>
</evidence>
<dbReference type="PANTHER" id="PTHR11941:SF54">
    <property type="entry name" value="ENOYL-COA HYDRATASE, MITOCHONDRIAL"/>
    <property type="match status" value="1"/>
</dbReference>
<sequence>MNTGSDKIKFSVDQGVATLTIARPDKLNAITAAMAADIVAACREVDRNDEIRALIVAGEGDRAFSAGSDINMLDDLGTPWEGRNRALYDRDYIDPLLNLRKPAIAAIDGYCLGGGLEVAMTCDIRVATERSQFGAPEIRRGWHAGSGNTSILPRLIGYGNAARWILTGDSFPAEEAYRVGFVQELVAVDELMPRAQALAERLAKNPPIALQSAKNIIRQSQGTAVSVGLAWENDGYTFCMATEDAREGMQAFAEKREPNFKGR</sequence>
<dbReference type="PANTHER" id="PTHR11941">
    <property type="entry name" value="ENOYL-COA HYDRATASE-RELATED"/>
    <property type="match status" value="1"/>
</dbReference>
<dbReference type="SUPFAM" id="SSF52096">
    <property type="entry name" value="ClpP/crotonase"/>
    <property type="match status" value="1"/>
</dbReference>
<keyword evidence="2" id="KW-0456">Lyase</keyword>
<dbReference type="InterPro" id="IPR029045">
    <property type="entry name" value="ClpP/crotonase-like_dom_sf"/>
</dbReference>
<gene>
    <name evidence="4" type="ORF">P1J78_21660</name>
</gene>
<dbReference type="Proteomes" id="UP001220964">
    <property type="component" value="Unassembled WGS sequence"/>
</dbReference>
<dbReference type="InterPro" id="IPR014748">
    <property type="entry name" value="Enoyl-CoA_hydra_C"/>
</dbReference>
<keyword evidence="5" id="KW-1185">Reference proteome</keyword>
<dbReference type="FunFam" id="1.10.12.10:FF:000001">
    <property type="entry name" value="Probable enoyl-CoA hydratase, mitochondrial"/>
    <property type="match status" value="1"/>
</dbReference>
<dbReference type="GO" id="GO:0006635">
    <property type="term" value="P:fatty acid beta-oxidation"/>
    <property type="evidence" value="ECO:0007669"/>
    <property type="project" value="TreeGrafter"/>
</dbReference>
<dbReference type="RefSeq" id="WP_275569466.1">
    <property type="nucleotide sequence ID" value="NZ_JARGYC010000088.1"/>
</dbReference>
<dbReference type="AlphaFoldDB" id="A0AAE3NX92"/>
<dbReference type="Gene3D" id="1.10.12.10">
    <property type="entry name" value="Lyase 2-enoyl-coa Hydratase, Chain A, domain 2"/>
    <property type="match status" value="1"/>
</dbReference>
<protein>
    <submittedName>
        <fullName evidence="4">Enoyl-CoA hydratase/isomerase family protein</fullName>
    </submittedName>
</protein>
<dbReference type="Pfam" id="PF00378">
    <property type="entry name" value="ECH_1"/>
    <property type="match status" value="1"/>
</dbReference>
<organism evidence="4 5">
    <name type="scientific">Psychromarinibacter sediminicola</name>
    <dbReference type="NCBI Taxonomy" id="3033385"/>
    <lineage>
        <taxon>Bacteria</taxon>
        <taxon>Pseudomonadati</taxon>
        <taxon>Pseudomonadota</taxon>
        <taxon>Alphaproteobacteria</taxon>
        <taxon>Rhodobacterales</taxon>
        <taxon>Paracoccaceae</taxon>
        <taxon>Psychromarinibacter</taxon>
    </lineage>
</organism>
<dbReference type="InterPro" id="IPR018376">
    <property type="entry name" value="Enoyl-CoA_hyd/isom_CS"/>
</dbReference>
<evidence type="ECO:0000256" key="3">
    <source>
        <dbReference type="RuleBase" id="RU003707"/>
    </source>
</evidence>
<dbReference type="GO" id="GO:0016836">
    <property type="term" value="F:hydro-lyase activity"/>
    <property type="evidence" value="ECO:0007669"/>
    <property type="project" value="UniProtKB-ARBA"/>
</dbReference>
<proteinExistence type="inferred from homology"/>
<dbReference type="CDD" id="cd06558">
    <property type="entry name" value="crotonase-like"/>
    <property type="match status" value="1"/>
</dbReference>
<comment type="similarity">
    <text evidence="1 3">Belongs to the enoyl-CoA hydratase/isomerase family.</text>
</comment>
<comment type="caution">
    <text evidence="4">The sequence shown here is derived from an EMBL/GenBank/DDBJ whole genome shotgun (WGS) entry which is preliminary data.</text>
</comment>
<reference evidence="4" key="1">
    <citation type="submission" date="2023-03" db="EMBL/GenBank/DDBJ databases">
        <title>Multiphase analysis and comparison of six strains from genera Psychromarinibacter, Lutimaribacter, and Maritimibacter, including a novel species: Psychromarinibacter sediminicola sp. nov.</title>
        <authorList>
            <person name="Wang Y.-H."/>
            <person name="Ye M.-Q."/>
            <person name="Du Z.-J."/>
        </authorList>
    </citation>
    <scope>NUCLEOTIDE SEQUENCE</scope>
    <source>
        <strain evidence="4">C21-152</strain>
    </source>
</reference>
<evidence type="ECO:0000313" key="5">
    <source>
        <dbReference type="Proteomes" id="UP001220964"/>
    </source>
</evidence>
<dbReference type="InterPro" id="IPR001753">
    <property type="entry name" value="Enoyl-CoA_hydra/iso"/>
</dbReference>
<dbReference type="Gene3D" id="3.90.226.10">
    <property type="entry name" value="2-enoyl-CoA Hydratase, Chain A, domain 1"/>
    <property type="match status" value="1"/>
</dbReference>
<name>A0AAE3NX92_9RHOB</name>
<dbReference type="PROSITE" id="PS00166">
    <property type="entry name" value="ENOYL_COA_HYDRATASE"/>
    <property type="match status" value="1"/>
</dbReference>
<accession>A0AAE3NX92</accession>
<dbReference type="EMBL" id="JARGYC010000088">
    <property type="protein sequence ID" value="MDF0603344.1"/>
    <property type="molecule type" value="Genomic_DNA"/>
</dbReference>
<evidence type="ECO:0000313" key="4">
    <source>
        <dbReference type="EMBL" id="MDF0603344.1"/>
    </source>
</evidence>
<evidence type="ECO:0000256" key="2">
    <source>
        <dbReference type="ARBA" id="ARBA00023239"/>
    </source>
</evidence>